<dbReference type="InterPro" id="IPR055421">
    <property type="entry name" value="TMEM132_3rd"/>
</dbReference>
<evidence type="ECO:0000256" key="1">
    <source>
        <dbReference type="SAM" id="MobiDB-lite"/>
    </source>
</evidence>
<dbReference type="OrthoDB" id="10558613at2759"/>
<gene>
    <name evidence="3" type="ORF">DUI87_17263</name>
</gene>
<feature type="region of interest" description="Disordered" evidence="1">
    <location>
        <begin position="59"/>
        <end position="87"/>
    </location>
</feature>
<sequence>MDPASLCCTAGLRRGTQLGTCKILAKSAESQRGIQRVLGEGSIYLQSVRGAPENLHLKKPNRAGKDKRSWHRGQRVGWGSPEHQSEVLTPEENLGKLSAGGLNSSQAAVLISGKNFSIKRNLIRTAPGVKISDIRVSDADQWGVQEETDSARTTATLTCVHNDPGAEDRMSSVYVEVLLFHLNDQRPELASVKAKNNETVSISCREPNILEAT</sequence>
<evidence type="ECO:0000259" key="2">
    <source>
        <dbReference type="Pfam" id="PF23039"/>
    </source>
</evidence>
<name>A0A3M0K3A3_HIRRU</name>
<evidence type="ECO:0000313" key="4">
    <source>
        <dbReference type="Proteomes" id="UP000269221"/>
    </source>
</evidence>
<keyword evidence="4" id="KW-1185">Reference proteome</keyword>
<dbReference type="Proteomes" id="UP000269221">
    <property type="component" value="Unassembled WGS sequence"/>
</dbReference>
<dbReference type="EMBL" id="QRBI01000121">
    <property type="protein sequence ID" value="RMC05720.1"/>
    <property type="molecule type" value="Genomic_DNA"/>
</dbReference>
<dbReference type="Pfam" id="PF23039">
    <property type="entry name" value="TMEM132_3rd"/>
    <property type="match status" value="1"/>
</dbReference>
<reference evidence="3 4" key="1">
    <citation type="submission" date="2018-07" db="EMBL/GenBank/DDBJ databases">
        <title>A high quality draft genome assembly of the barn swallow (H. rustica rustica).</title>
        <authorList>
            <person name="Formenti G."/>
            <person name="Chiara M."/>
            <person name="Poveda L."/>
            <person name="Francoijs K.-J."/>
            <person name="Bonisoli-Alquati A."/>
            <person name="Canova L."/>
            <person name="Gianfranceschi L."/>
            <person name="Horner D.S."/>
            <person name="Saino N."/>
        </authorList>
    </citation>
    <scope>NUCLEOTIDE SEQUENCE [LARGE SCALE GENOMIC DNA]</scope>
    <source>
        <strain evidence="3">Chelidonia</strain>
        <tissue evidence="3">Blood</tissue>
    </source>
</reference>
<organism evidence="3 4">
    <name type="scientific">Hirundo rustica rustica</name>
    <dbReference type="NCBI Taxonomy" id="333673"/>
    <lineage>
        <taxon>Eukaryota</taxon>
        <taxon>Metazoa</taxon>
        <taxon>Chordata</taxon>
        <taxon>Craniata</taxon>
        <taxon>Vertebrata</taxon>
        <taxon>Euteleostomi</taxon>
        <taxon>Archelosauria</taxon>
        <taxon>Archosauria</taxon>
        <taxon>Dinosauria</taxon>
        <taxon>Saurischia</taxon>
        <taxon>Theropoda</taxon>
        <taxon>Coelurosauria</taxon>
        <taxon>Aves</taxon>
        <taxon>Neognathae</taxon>
        <taxon>Neoaves</taxon>
        <taxon>Telluraves</taxon>
        <taxon>Australaves</taxon>
        <taxon>Passeriformes</taxon>
        <taxon>Sylvioidea</taxon>
        <taxon>Hirundinidae</taxon>
        <taxon>Hirundo</taxon>
    </lineage>
</organism>
<feature type="domain" description="Transmembrane protein TMEM132 cohesin-like" evidence="2">
    <location>
        <begin position="123"/>
        <end position="181"/>
    </location>
</feature>
<accession>A0A3M0K3A3</accession>
<evidence type="ECO:0000313" key="3">
    <source>
        <dbReference type="EMBL" id="RMC05720.1"/>
    </source>
</evidence>
<proteinExistence type="predicted"/>
<dbReference type="AlphaFoldDB" id="A0A3M0K3A3"/>
<comment type="caution">
    <text evidence="3">The sequence shown here is derived from an EMBL/GenBank/DDBJ whole genome shotgun (WGS) entry which is preliminary data.</text>
</comment>
<protein>
    <recommendedName>
        <fullName evidence="2">Transmembrane protein TMEM132 cohesin-like domain-containing protein</fullName>
    </recommendedName>
</protein>